<evidence type="ECO:0000256" key="9">
    <source>
        <dbReference type="RuleBase" id="RU000461"/>
    </source>
</evidence>
<evidence type="ECO:0000256" key="8">
    <source>
        <dbReference type="PIRSR" id="PIRSR602401-1"/>
    </source>
</evidence>
<evidence type="ECO:0000256" key="3">
    <source>
        <dbReference type="ARBA" id="ARBA00022617"/>
    </source>
</evidence>
<keyword evidence="3 8" id="KW-0349">Heme</keyword>
<keyword evidence="7 9" id="KW-0503">Monooxygenase</keyword>
<organism evidence="11 12">
    <name type="scientific">Lucilia cuprina</name>
    <name type="common">Green bottle fly</name>
    <name type="synonym">Australian sheep blowfly</name>
    <dbReference type="NCBI Taxonomy" id="7375"/>
    <lineage>
        <taxon>Eukaryota</taxon>
        <taxon>Metazoa</taxon>
        <taxon>Ecdysozoa</taxon>
        <taxon>Arthropoda</taxon>
        <taxon>Hexapoda</taxon>
        <taxon>Insecta</taxon>
        <taxon>Pterygota</taxon>
        <taxon>Neoptera</taxon>
        <taxon>Endopterygota</taxon>
        <taxon>Diptera</taxon>
        <taxon>Brachycera</taxon>
        <taxon>Muscomorpha</taxon>
        <taxon>Oestroidea</taxon>
        <taxon>Calliphoridae</taxon>
        <taxon>Luciliinae</taxon>
        <taxon>Lucilia</taxon>
    </lineage>
</organism>
<keyword evidence="12" id="KW-1185">Reference proteome</keyword>
<dbReference type="PRINTS" id="PR00463">
    <property type="entry name" value="EP450I"/>
</dbReference>
<dbReference type="SUPFAM" id="SSF48264">
    <property type="entry name" value="Cytochrome P450"/>
    <property type="match status" value="1"/>
</dbReference>
<evidence type="ECO:0000256" key="2">
    <source>
        <dbReference type="ARBA" id="ARBA00010617"/>
    </source>
</evidence>
<dbReference type="GO" id="GO:0020037">
    <property type="term" value="F:heme binding"/>
    <property type="evidence" value="ECO:0007669"/>
    <property type="project" value="InterPro"/>
</dbReference>
<dbReference type="InterPro" id="IPR036396">
    <property type="entry name" value="Cyt_P450_sf"/>
</dbReference>
<evidence type="ECO:0000313" key="12">
    <source>
        <dbReference type="Proteomes" id="UP000037069"/>
    </source>
</evidence>
<dbReference type="Pfam" id="PF00067">
    <property type="entry name" value="p450"/>
    <property type="match status" value="1"/>
</dbReference>
<dbReference type="OMA" id="KIHRRED"/>
<evidence type="ECO:0000256" key="6">
    <source>
        <dbReference type="ARBA" id="ARBA00023004"/>
    </source>
</evidence>
<dbReference type="Proteomes" id="UP000037069">
    <property type="component" value="Unassembled WGS sequence"/>
</dbReference>
<protein>
    <submittedName>
        <fullName evidence="11">Cytochrome P450 4g1</fullName>
    </submittedName>
</protein>
<proteinExistence type="inferred from homology"/>
<dbReference type="AlphaFoldDB" id="A0A0L0C600"/>
<evidence type="ECO:0000256" key="7">
    <source>
        <dbReference type="ARBA" id="ARBA00023033"/>
    </source>
</evidence>
<dbReference type="PROSITE" id="PS00086">
    <property type="entry name" value="CYTOCHROME_P450"/>
    <property type="match status" value="1"/>
</dbReference>
<evidence type="ECO:0000256" key="5">
    <source>
        <dbReference type="ARBA" id="ARBA00023002"/>
    </source>
</evidence>
<dbReference type="PANTHER" id="PTHR24291">
    <property type="entry name" value="CYTOCHROME P450 FAMILY 4"/>
    <property type="match status" value="1"/>
</dbReference>
<keyword evidence="4 8" id="KW-0479">Metal-binding</keyword>
<keyword evidence="5 9" id="KW-0560">Oxidoreductase</keyword>
<dbReference type="Gene3D" id="1.10.630.10">
    <property type="entry name" value="Cytochrome P450"/>
    <property type="match status" value="1"/>
</dbReference>
<gene>
    <name evidence="10" type="ORF">FF38_03675</name>
    <name evidence="11" type="ORF">FF38_07638</name>
</gene>
<reference evidence="11 12" key="1">
    <citation type="journal article" date="2015" name="Nat. Commun.">
        <title>Lucilia cuprina genome unlocks parasitic fly biology to underpin future interventions.</title>
        <authorList>
            <person name="Anstead C.A."/>
            <person name="Korhonen P.K."/>
            <person name="Young N.D."/>
            <person name="Hall R.S."/>
            <person name="Jex A.R."/>
            <person name="Murali S.C."/>
            <person name="Hughes D.S."/>
            <person name="Lee S.F."/>
            <person name="Perry T."/>
            <person name="Stroehlein A.J."/>
            <person name="Ansell B.R."/>
            <person name="Breugelmans B."/>
            <person name="Hofmann A."/>
            <person name="Qu J."/>
            <person name="Dugan S."/>
            <person name="Lee S.L."/>
            <person name="Chao H."/>
            <person name="Dinh H."/>
            <person name="Han Y."/>
            <person name="Doddapaneni H.V."/>
            <person name="Worley K.C."/>
            <person name="Muzny D.M."/>
            <person name="Ioannidis P."/>
            <person name="Waterhouse R.M."/>
            <person name="Zdobnov E.M."/>
            <person name="James P.J."/>
            <person name="Bagnall N.H."/>
            <person name="Kotze A.C."/>
            <person name="Gibbs R.A."/>
            <person name="Richards S."/>
            <person name="Batterham P."/>
            <person name="Gasser R.B."/>
        </authorList>
    </citation>
    <scope>NUCLEOTIDE SEQUENCE [LARGE SCALE GENOMIC DNA]</scope>
    <source>
        <strain evidence="11 12">LS</strain>
        <tissue evidence="11">Full body</tissue>
    </source>
</reference>
<dbReference type="InterPro" id="IPR001128">
    <property type="entry name" value="Cyt_P450"/>
</dbReference>
<dbReference type="GO" id="GO:0004497">
    <property type="term" value="F:monooxygenase activity"/>
    <property type="evidence" value="ECO:0007669"/>
    <property type="project" value="UniProtKB-KW"/>
</dbReference>
<sequence length="557" mass="63581">MSVETLQTTIPEMAGETLAATASSGPNPLVTLLFGLGVIAALYEYYRRNNRAAKLLETIPTPPQIPLLGHGHMVFGTNNVQTLKIAMELIKTYGETVRVMLGHLSVVFITNPKDVEIVLSGYKHLEKSVEYRYFQPWFGNGLLISNGHHWRHHRKMIAPTFHQSILKSFVPTFVNHSKAVVGRLSANIGKEFDVHKYMSETTVDILLTTAMGCKTKPETEKSAEYAEAVMNMCDIIHNRQLKLLYRLDSTFNFTKMREQNKKLMNVILSMTRKVVEDRKKNFNAEERGIIDKVDMLKKKQQQAKKDGLRDDLDDIDENDVGEKRRLALLDAMMEMEKSPDIKWTEKDVMDEVNTIMFEGHDTTASGSSFALCAMGIHQDIQQRVFEEQQAIFGDDLQRDCTFADTLQMTYLERVICETLRLFPPVPIIARKLEEDIRLKSGPYIIPKGTTVVVSQFFIHRRADTFPDPEKFNPDNFLPERSANRHYYSYIPFSAGPRSCVGRKFAMLQLKVLLSTIIRNYRVSSSRTEKDFDLQGDIILKLGNGFQIGLEPRTTIKV</sequence>
<feature type="binding site" description="axial binding residue" evidence="8">
    <location>
        <position position="499"/>
    </location>
    <ligand>
        <name>heme</name>
        <dbReference type="ChEBI" id="CHEBI:30413"/>
    </ligand>
    <ligandPart>
        <name>Fe</name>
        <dbReference type="ChEBI" id="CHEBI:18248"/>
    </ligandPart>
</feature>
<evidence type="ECO:0000256" key="1">
    <source>
        <dbReference type="ARBA" id="ARBA00001971"/>
    </source>
</evidence>
<dbReference type="PRINTS" id="PR00385">
    <property type="entry name" value="P450"/>
</dbReference>
<comment type="caution">
    <text evidence="11">The sequence shown here is derived from an EMBL/GenBank/DDBJ whole genome shotgun (WGS) entry which is preliminary data.</text>
</comment>
<evidence type="ECO:0000313" key="10">
    <source>
        <dbReference type="EMBL" id="KNC23127.1"/>
    </source>
</evidence>
<comment type="similarity">
    <text evidence="2 9">Belongs to the cytochrome P450 family.</text>
</comment>
<dbReference type="STRING" id="7375.A0A0L0C600"/>
<dbReference type="CDD" id="cd20628">
    <property type="entry name" value="CYP4"/>
    <property type="match status" value="1"/>
</dbReference>
<evidence type="ECO:0000313" key="11">
    <source>
        <dbReference type="EMBL" id="KNC27677.1"/>
    </source>
</evidence>
<dbReference type="InterPro" id="IPR017972">
    <property type="entry name" value="Cyt_P450_CS"/>
</dbReference>
<dbReference type="InterPro" id="IPR050196">
    <property type="entry name" value="Cytochrome_P450_Monoox"/>
</dbReference>
<dbReference type="OrthoDB" id="1470350at2759"/>
<keyword evidence="6 8" id="KW-0408">Iron</keyword>
<dbReference type="EMBL" id="JRES01001413">
    <property type="protein sequence ID" value="KNC23127.1"/>
    <property type="molecule type" value="Genomic_DNA"/>
</dbReference>
<name>A0A0L0C600_LUCCU</name>
<dbReference type="PANTHER" id="PTHR24291:SF106">
    <property type="entry name" value="CYTOCHROME P450 4G1-RELATED"/>
    <property type="match status" value="1"/>
</dbReference>
<dbReference type="GO" id="GO:0016705">
    <property type="term" value="F:oxidoreductase activity, acting on paired donors, with incorporation or reduction of molecular oxygen"/>
    <property type="evidence" value="ECO:0007669"/>
    <property type="project" value="InterPro"/>
</dbReference>
<dbReference type="EMBL" id="JRES01000865">
    <property type="protein sequence ID" value="KNC27677.1"/>
    <property type="molecule type" value="Genomic_DNA"/>
</dbReference>
<evidence type="ECO:0000256" key="4">
    <source>
        <dbReference type="ARBA" id="ARBA00022723"/>
    </source>
</evidence>
<dbReference type="GO" id="GO:0005506">
    <property type="term" value="F:iron ion binding"/>
    <property type="evidence" value="ECO:0007669"/>
    <property type="project" value="InterPro"/>
</dbReference>
<comment type="cofactor">
    <cofactor evidence="1 8">
        <name>heme</name>
        <dbReference type="ChEBI" id="CHEBI:30413"/>
    </cofactor>
</comment>
<dbReference type="InterPro" id="IPR002401">
    <property type="entry name" value="Cyt_P450_E_grp-I"/>
</dbReference>
<accession>A0A0L0C600</accession>